<dbReference type="Pfam" id="PF01258">
    <property type="entry name" value="zf-dskA_traR"/>
    <property type="match status" value="1"/>
</dbReference>
<dbReference type="GO" id="GO:0008270">
    <property type="term" value="F:zinc ion binding"/>
    <property type="evidence" value="ECO:0007669"/>
    <property type="project" value="UniProtKB-KW"/>
</dbReference>
<keyword evidence="1" id="KW-0479">Metal-binding</keyword>
<evidence type="ECO:0000256" key="3">
    <source>
        <dbReference type="ARBA" id="ARBA00022833"/>
    </source>
</evidence>
<comment type="caution">
    <text evidence="6">The sequence shown here is derived from an EMBL/GenBank/DDBJ whole genome shotgun (WGS) entry which is preliminary data.</text>
</comment>
<dbReference type="InterPro" id="IPR020458">
    <property type="entry name" value="Znf_DskA_TraR_CS"/>
</dbReference>
<keyword evidence="7" id="KW-1185">Reference proteome</keyword>
<evidence type="ECO:0000256" key="4">
    <source>
        <dbReference type="PROSITE-ProRule" id="PRU00510"/>
    </source>
</evidence>
<dbReference type="PROSITE" id="PS51128">
    <property type="entry name" value="ZF_DKSA_2"/>
    <property type="match status" value="1"/>
</dbReference>
<dbReference type="EMBL" id="SULI01000008">
    <property type="protein sequence ID" value="TKZ20962.1"/>
    <property type="molecule type" value="Genomic_DNA"/>
</dbReference>
<dbReference type="Proteomes" id="UP000306575">
    <property type="component" value="Unassembled WGS sequence"/>
</dbReference>
<evidence type="ECO:0000313" key="6">
    <source>
        <dbReference type="EMBL" id="TKZ20962.1"/>
    </source>
</evidence>
<proteinExistence type="predicted"/>
<evidence type="ECO:0000256" key="2">
    <source>
        <dbReference type="ARBA" id="ARBA00022771"/>
    </source>
</evidence>
<dbReference type="SUPFAM" id="SSF57716">
    <property type="entry name" value="Glucocorticoid receptor-like (DNA-binding domain)"/>
    <property type="match status" value="1"/>
</dbReference>
<dbReference type="Gene3D" id="1.20.120.910">
    <property type="entry name" value="DksA, coiled-coil domain"/>
    <property type="match status" value="1"/>
</dbReference>
<evidence type="ECO:0000259" key="5">
    <source>
        <dbReference type="Pfam" id="PF01258"/>
    </source>
</evidence>
<evidence type="ECO:0000256" key="1">
    <source>
        <dbReference type="ARBA" id="ARBA00022723"/>
    </source>
</evidence>
<gene>
    <name evidence="6" type="ORF">FAP39_08725</name>
</gene>
<dbReference type="InterPro" id="IPR000962">
    <property type="entry name" value="Znf_DskA_TraR"/>
</dbReference>
<dbReference type="OrthoDB" id="1121111at2"/>
<accession>A0A4U7N588</accession>
<keyword evidence="2" id="KW-0863">Zinc-finger</keyword>
<keyword evidence="3" id="KW-0862">Zinc</keyword>
<evidence type="ECO:0000313" key="7">
    <source>
        <dbReference type="Proteomes" id="UP000306575"/>
    </source>
</evidence>
<feature type="zinc finger region" description="dksA C4-type" evidence="4">
    <location>
        <begin position="39"/>
        <end position="63"/>
    </location>
</feature>
<name>A0A4U7N588_9RHOB</name>
<feature type="domain" description="Zinc finger DksA/TraR C4-type" evidence="5">
    <location>
        <begin position="34"/>
        <end position="65"/>
    </location>
</feature>
<protein>
    <recommendedName>
        <fullName evidence="5">Zinc finger DksA/TraR C4-type domain-containing protein</fullName>
    </recommendedName>
</protein>
<dbReference type="PANTHER" id="PTHR33823">
    <property type="entry name" value="RNA POLYMERASE-BINDING TRANSCRIPTION FACTOR DKSA-RELATED"/>
    <property type="match status" value="1"/>
</dbReference>
<reference evidence="6 7" key="1">
    <citation type="submission" date="2019-04" db="EMBL/GenBank/DDBJ databases">
        <title>Genome sequence of Pelagicola litoralis CL-ES2.</title>
        <authorList>
            <person name="Cao J."/>
        </authorList>
    </citation>
    <scope>NUCLEOTIDE SEQUENCE [LARGE SCALE GENOMIC DNA]</scope>
    <source>
        <strain evidence="6 7">CL-ES2</strain>
    </source>
</reference>
<organism evidence="6 7">
    <name type="scientific">Shimia litoralis</name>
    <dbReference type="NCBI Taxonomy" id="420403"/>
    <lineage>
        <taxon>Bacteria</taxon>
        <taxon>Pseudomonadati</taxon>
        <taxon>Pseudomonadota</taxon>
        <taxon>Alphaproteobacteria</taxon>
        <taxon>Rhodobacterales</taxon>
        <taxon>Roseobacteraceae</taxon>
    </lineage>
</organism>
<dbReference type="AlphaFoldDB" id="A0A4U7N588"/>
<sequence>MDALQSQAMAKAQQSRRDASISALHKALERLSAGEFGYCDTCGDDIARKRLEFDPSVRLCISCASG</sequence>
<dbReference type="PROSITE" id="PS01102">
    <property type="entry name" value="ZF_DKSA_1"/>
    <property type="match status" value="1"/>
</dbReference>